<gene>
    <name evidence="8" type="ORF">SAMN04489714_0475</name>
</gene>
<keyword evidence="3" id="KW-1003">Cell membrane</keyword>
<reference evidence="8 9" key="1">
    <citation type="submission" date="2016-10" db="EMBL/GenBank/DDBJ databases">
        <authorList>
            <person name="Varghese N."/>
            <person name="Submissions S."/>
        </authorList>
    </citation>
    <scope>NUCLEOTIDE SEQUENCE [LARGE SCALE GENOMIC DNA]</scope>
    <source>
        <strain evidence="8 9">DSM 9169</strain>
    </source>
</reference>
<dbReference type="RefSeq" id="WP_058236072.1">
    <property type="nucleotide sequence ID" value="NZ_LT629792.1"/>
</dbReference>
<protein>
    <submittedName>
        <fullName evidence="8">Conserved hypothetical integral membrane protein</fullName>
    </submittedName>
</protein>
<evidence type="ECO:0000313" key="9">
    <source>
        <dbReference type="Proteomes" id="UP000198976"/>
    </source>
</evidence>
<comment type="similarity">
    <text evidence="2">Belongs to the UPF0324 family.</text>
</comment>
<dbReference type="Pfam" id="PF03601">
    <property type="entry name" value="Cons_hypoth698"/>
    <property type="match status" value="1"/>
</dbReference>
<keyword evidence="5 7" id="KW-1133">Transmembrane helix</keyword>
<dbReference type="EMBL" id="LT629792">
    <property type="protein sequence ID" value="SDT87808.1"/>
    <property type="molecule type" value="Genomic_DNA"/>
</dbReference>
<organism evidence="8 9">
    <name type="scientific">Schaalia radingae</name>
    <dbReference type="NCBI Taxonomy" id="131110"/>
    <lineage>
        <taxon>Bacteria</taxon>
        <taxon>Bacillati</taxon>
        <taxon>Actinomycetota</taxon>
        <taxon>Actinomycetes</taxon>
        <taxon>Actinomycetales</taxon>
        <taxon>Actinomycetaceae</taxon>
        <taxon>Schaalia</taxon>
    </lineage>
</organism>
<dbReference type="InterPro" id="IPR018383">
    <property type="entry name" value="UPF0324_pro"/>
</dbReference>
<evidence type="ECO:0000256" key="2">
    <source>
        <dbReference type="ARBA" id="ARBA00007977"/>
    </source>
</evidence>
<accession>A0ABY0V5R0</accession>
<evidence type="ECO:0000256" key="5">
    <source>
        <dbReference type="ARBA" id="ARBA00022989"/>
    </source>
</evidence>
<feature type="transmembrane region" description="Helical" evidence="7">
    <location>
        <begin position="288"/>
        <end position="312"/>
    </location>
</feature>
<keyword evidence="4 7" id="KW-0812">Transmembrane</keyword>
<feature type="transmembrane region" description="Helical" evidence="7">
    <location>
        <begin position="15"/>
        <end position="48"/>
    </location>
</feature>
<feature type="transmembrane region" description="Helical" evidence="7">
    <location>
        <begin position="221"/>
        <end position="239"/>
    </location>
</feature>
<dbReference type="Proteomes" id="UP000198976">
    <property type="component" value="Chromosome I"/>
</dbReference>
<dbReference type="PANTHER" id="PTHR30106">
    <property type="entry name" value="INNER MEMBRANE PROTEIN YEIH-RELATED"/>
    <property type="match status" value="1"/>
</dbReference>
<comment type="subcellular location">
    <subcellularLocation>
        <location evidence="1">Cell membrane</location>
        <topology evidence="1">Multi-pass membrane protein</topology>
    </subcellularLocation>
</comment>
<feature type="transmembrane region" description="Helical" evidence="7">
    <location>
        <begin position="156"/>
        <end position="177"/>
    </location>
</feature>
<keyword evidence="9" id="KW-1185">Reference proteome</keyword>
<evidence type="ECO:0000256" key="6">
    <source>
        <dbReference type="ARBA" id="ARBA00023136"/>
    </source>
</evidence>
<evidence type="ECO:0000256" key="1">
    <source>
        <dbReference type="ARBA" id="ARBA00004651"/>
    </source>
</evidence>
<evidence type="ECO:0000256" key="4">
    <source>
        <dbReference type="ARBA" id="ARBA00022692"/>
    </source>
</evidence>
<feature type="transmembrane region" description="Helical" evidence="7">
    <location>
        <begin position="260"/>
        <end position="282"/>
    </location>
</feature>
<feature type="transmembrane region" description="Helical" evidence="7">
    <location>
        <begin position="324"/>
        <end position="347"/>
    </location>
</feature>
<dbReference type="PANTHER" id="PTHR30106:SF2">
    <property type="entry name" value="UPF0324 INNER MEMBRANE PROTEIN YEIH"/>
    <property type="match status" value="1"/>
</dbReference>
<feature type="transmembrane region" description="Helical" evidence="7">
    <location>
        <begin position="123"/>
        <end position="144"/>
    </location>
</feature>
<sequence length="348" mass="35181">MVNFWTHFTRLLPGVLYACAVAGIAWLINLFVPLLSSMLVAILLGVAVRNTKLIPSICEPGIAFSAKTVLRAGVVLLGFRLSLPAIAALGAGTIATIICAVAVTMVAGYLLTYFMHVSHATGILTTSGTAICGASAVAGISPVVSARSHEDADDAVATAIACVTVFGTVALVALPTAAHALNLTPTQAAVWLGASIHEVGQVVAAANIYDPSVSDLATAAKLGRVVCLAVVVAVVGIVERRVVEVRHEHAHKASSSTRPPLVPGFVVGFLIAVVVASLFTGVPAASSVFSTLGGTMATLLLTVAMGAMGAGVNLRNVIQSGGRALVLGVILSALIAAVSLGCVILLVD</sequence>
<evidence type="ECO:0000256" key="3">
    <source>
        <dbReference type="ARBA" id="ARBA00022475"/>
    </source>
</evidence>
<proteinExistence type="inferred from homology"/>
<evidence type="ECO:0000313" key="8">
    <source>
        <dbReference type="EMBL" id="SDT87808.1"/>
    </source>
</evidence>
<feature type="transmembrane region" description="Helical" evidence="7">
    <location>
        <begin position="85"/>
        <end position="111"/>
    </location>
</feature>
<name>A0ABY0V5R0_9ACTO</name>
<keyword evidence="6 7" id="KW-0472">Membrane</keyword>
<evidence type="ECO:0000256" key="7">
    <source>
        <dbReference type="SAM" id="Phobius"/>
    </source>
</evidence>